<accession>A0A3M6Q9W1</accession>
<dbReference type="CDD" id="cd03188">
    <property type="entry name" value="GST_C_Beta"/>
    <property type="match status" value="1"/>
</dbReference>
<dbReference type="InterPro" id="IPR040079">
    <property type="entry name" value="Glutathione_S-Trfase"/>
</dbReference>
<dbReference type="Gene3D" id="1.20.1050.10">
    <property type="match status" value="1"/>
</dbReference>
<dbReference type="GO" id="GO:0016740">
    <property type="term" value="F:transferase activity"/>
    <property type="evidence" value="ECO:0007669"/>
    <property type="project" value="UniProtKB-KW"/>
</dbReference>
<dbReference type="EMBL" id="RDQL01000006">
    <property type="protein sequence ID" value="RMW99963.1"/>
    <property type="molecule type" value="Genomic_DNA"/>
</dbReference>
<dbReference type="PROSITE" id="PS50405">
    <property type="entry name" value="GST_CTER"/>
    <property type="match status" value="1"/>
</dbReference>
<dbReference type="Pfam" id="PF14497">
    <property type="entry name" value="GST_C_3"/>
    <property type="match status" value="1"/>
</dbReference>
<proteinExistence type="predicted"/>
<feature type="domain" description="GST N-terminal" evidence="1">
    <location>
        <begin position="1"/>
        <end position="82"/>
    </location>
</feature>
<dbReference type="SFLD" id="SFLDS00019">
    <property type="entry name" value="Glutathione_Transferase_(cytos"/>
    <property type="match status" value="1"/>
</dbReference>
<dbReference type="InterPro" id="IPR004045">
    <property type="entry name" value="Glutathione_S-Trfase_N"/>
</dbReference>
<dbReference type="SFLD" id="SFLDG01150">
    <property type="entry name" value="Main.1:_Beta-like"/>
    <property type="match status" value="1"/>
</dbReference>
<reference evidence="3 4" key="1">
    <citation type="submission" date="2018-10" db="EMBL/GenBank/DDBJ databases">
        <title>Comamonadaceae CDC group NO-1 genome sequencing and assembly.</title>
        <authorList>
            <person name="Bernier A.-M."/>
            <person name="Bernard K."/>
        </authorList>
    </citation>
    <scope>NUCLEOTIDE SEQUENCE [LARGE SCALE GENOMIC DNA]</scope>
    <source>
        <strain evidence="3 4">NML161473</strain>
    </source>
</reference>
<dbReference type="InterPro" id="IPR036282">
    <property type="entry name" value="Glutathione-S-Trfase_C_sf"/>
</dbReference>
<dbReference type="CDD" id="cd03057">
    <property type="entry name" value="GST_N_Beta"/>
    <property type="match status" value="1"/>
</dbReference>
<evidence type="ECO:0000313" key="4">
    <source>
        <dbReference type="Proteomes" id="UP000267035"/>
    </source>
</evidence>
<feature type="domain" description="GST C-terminal" evidence="2">
    <location>
        <begin position="88"/>
        <end position="216"/>
    </location>
</feature>
<dbReference type="SFLD" id="SFLDG00358">
    <property type="entry name" value="Main_(cytGST)"/>
    <property type="match status" value="1"/>
</dbReference>
<protein>
    <submittedName>
        <fullName evidence="3">Glutathione S-transferase family protein</fullName>
    </submittedName>
</protein>
<name>A0A3M6Q9W1_9BURK</name>
<dbReference type="SUPFAM" id="SSF52833">
    <property type="entry name" value="Thioredoxin-like"/>
    <property type="match status" value="1"/>
</dbReference>
<dbReference type="InterPro" id="IPR004046">
    <property type="entry name" value="GST_C"/>
</dbReference>
<sequence length="216" mass="23693">MPELTLYSARGTCALATHIALLEAGADFDLVLLDFAQQAQRSAGYLALNPKGRVPLLRTPQGVLTETPALLVYVAQRFAQARLAPLEDAWAFAQMQAFNSYLVSTAHVAHSHRLRAARWSDDAAAQQSMAAKVPQNMRDAFAYIEQNYLPEGCDWVMGDAYTVTDPYLFTVAGWLAGDSVDIGEFPKVAAHYARMQQRPAVQQALAQLEAQPLARV</sequence>
<dbReference type="RefSeq" id="WP_122253833.1">
    <property type="nucleotide sequence ID" value="NZ_RDQL01000006.1"/>
</dbReference>
<dbReference type="Gene3D" id="3.40.30.10">
    <property type="entry name" value="Glutaredoxin"/>
    <property type="match status" value="1"/>
</dbReference>
<evidence type="ECO:0000259" key="1">
    <source>
        <dbReference type="PROSITE" id="PS50404"/>
    </source>
</evidence>
<dbReference type="Proteomes" id="UP000267035">
    <property type="component" value="Unassembled WGS sequence"/>
</dbReference>
<dbReference type="InterPro" id="IPR036249">
    <property type="entry name" value="Thioredoxin-like_sf"/>
</dbReference>
<keyword evidence="3" id="KW-0808">Transferase</keyword>
<gene>
    <name evidence="3" type="ORF">EBQ25_05750</name>
</gene>
<dbReference type="Pfam" id="PF02798">
    <property type="entry name" value="GST_N"/>
    <property type="match status" value="1"/>
</dbReference>
<dbReference type="PROSITE" id="PS50404">
    <property type="entry name" value="GST_NTER"/>
    <property type="match status" value="1"/>
</dbReference>
<comment type="caution">
    <text evidence="3">The sequence shown here is derived from an EMBL/GenBank/DDBJ whole genome shotgun (WGS) entry which is preliminary data.</text>
</comment>
<dbReference type="AlphaFoldDB" id="A0A3M6Q9W1"/>
<dbReference type="PANTHER" id="PTHR44051:SF8">
    <property type="entry name" value="GLUTATHIONE S-TRANSFERASE GSTA"/>
    <property type="match status" value="1"/>
</dbReference>
<dbReference type="PANTHER" id="PTHR44051">
    <property type="entry name" value="GLUTATHIONE S-TRANSFERASE-RELATED"/>
    <property type="match status" value="1"/>
</dbReference>
<organism evidence="3 4">
    <name type="scientific">Allofranklinella schreckenbergeri</name>
    <dbReference type="NCBI Taxonomy" id="1076744"/>
    <lineage>
        <taxon>Bacteria</taxon>
        <taxon>Pseudomonadati</taxon>
        <taxon>Pseudomonadota</taxon>
        <taxon>Betaproteobacteria</taxon>
        <taxon>Burkholderiales</taxon>
        <taxon>Comamonadaceae</taxon>
        <taxon>Allofranklinella</taxon>
    </lineage>
</organism>
<dbReference type="InterPro" id="IPR010987">
    <property type="entry name" value="Glutathione-S-Trfase_C-like"/>
</dbReference>
<dbReference type="SUPFAM" id="SSF47616">
    <property type="entry name" value="GST C-terminal domain-like"/>
    <property type="match status" value="1"/>
</dbReference>
<evidence type="ECO:0000259" key="2">
    <source>
        <dbReference type="PROSITE" id="PS50405"/>
    </source>
</evidence>
<evidence type="ECO:0000313" key="3">
    <source>
        <dbReference type="EMBL" id="RMW99963.1"/>
    </source>
</evidence>
<keyword evidence="4" id="KW-1185">Reference proteome</keyword>